<gene>
    <name evidence="8" type="ORF">AZE42_02218</name>
</gene>
<dbReference type="OrthoDB" id="3271002at2759"/>
<dbReference type="InterPro" id="IPR020802">
    <property type="entry name" value="TesA-like"/>
</dbReference>
<keyword evidence="4" id="KW-0808">Transferase</keyword>
<proteinExistence type="inferred from homology"/>
<feature type="compositionally biased region" description="Acidic residues" evidence="6">
    <location>
        <begin position="1092"/>
        <end position="1101"/>
    </location>
</feature>
<feature type="region of interest" description="Disordered" evidence="6">
    <location>
        <begin position="1090"/>
        <end position="1133"/>
    </location>
</feature>
<reference evidence="8 9" key="1">
    <citation type="submission" date="2016-03" db="EMBL/GenBank/DDBJ databases">
        <title>Comparative genomics of the ectomycorrhizal sister species Rhizopogon vinicolor and Rhizopogon vesiculosus (Basidiomycota: Boletales) reveals a divergence of the mating type B locus.</title>
        <authorList>
            <person name="Mujic A.B."/>
            <person name="Kuo A."/>
            <person name="Tritt A."/>
            <person name="Lipzen A."/>
            <person name="Chen C."/>
            <person name="Johnson J."/>
            <person name="Sharma A."/>
            <person name="Barry K."/>
            <person name="Grigoriev I.V."/>
            <person name="Spatafora J.W."/>
        </authorList>
    </citation>
    <scope>NUCLEOTIDE SEQUENCE [LARGE SCALE GENOMIC DNA]</scope>
    <source>
        <strain evidence="8 9">AM-OR11-056</strain>
    </source>
</reference>
<comment type="caution">
    <text evidence="8">The sequence shown here is derived from an EMBL/GenBank/DDBJ whole genome shotgun (WGS) entry which is preliminary data.</text>
</comment>
<keyword evidence="5" id="KW-0175">Coiled coil</keyword>
<feature type="region of interest" description="Disordered" evidence="6">
    <location>
        <begin position="1215"/>
        <end position="1262"/>
    </location>
</feature>
<feature type="coiled-coil region" evidence="5">
    <location>
        <begin position="1400"/>
        <end position="1448"/>
    </location>
</feature>
<comment type="similarity">
    <text evidence="1">Belongs to the ATP-dependent AMP-binding enzyme family.</text>
</comment>
<organism evidence="8 9">
    <name type="scientific">Rhizopogon vesiculosus</name>
    <dbReference type="NCBI Taxonomy" id="180088"/>
    <lineage>
        <taxon>Eukaryota</taxon>
        <taxon>Fungi</taxon>
        <taxon>Dikarya</taxon>
        <taxon>Basidiomycota</taxon>
        <taxon>Agaricomycotina</taxon>
        <taxon>Agaricomycetes</taxon>
        <taxon>Agaricomycetidae</taxon>
        <taxon>Boletales</taxon>
        <taxon>Suillineae</taxon>
        <taxon>Rhizopogonaceae</taxon>
        <taxon>Rhizopogon</taxon>
    </lineage>
</organism>
<feature type="coiled-coil region" evidence="5">
    <location>
        <begin position="1477"/>
        <end position="1546"/>
    </location>
</feature>
<feature type="compositionally biased region" description="Basic and acidic residues" evidence="6">
    <location>
        <begin position="1122"/>
        <end position="1133"/>
    </location>
</feature>
<dbReference type="Gene3D" id="3.40.50.1820">
    <property type="entry name" value="alpha/beta hydrolase"/>
    <property type="match status" value="1"/>
</dbReference>
<dbReference type="SUPFAM" id="SSF53474">
    <property type="entry name" value="alpha/beta-Hydrolases"/>
    <property type="match status" value="1"/>
</dbReference>
<name>A0A1J8QPJ2_9AGAM</name>
<dbReference type="InterPro" id="IPR045851">
    <property type="entry name" value="AMP-bd_C_sf"/>
</dbReference>
<dbReference type="Pfam" id="PF00975">
    <property type="entry name" value="Thioesterase"/>
    <property type="match status" value="1"/>
</dbReference>
<dbReference type="STRING" id="180088.A0A1J8QPJ2"/>
<dbReference type="InterPro" id="IPR001031">
    <property type="entry name" value="Thioesterase"/>
</dbReference>
<dbReference type="Proteomes" id="UP000183567">
    <property type="component" value="Unassembled WGS sequence"/>
</dbReference>
<evidence type="ECO:0000256" key="3">
    <source>
        <dbReference type="ARBA" id="ARBA00022553"/>
    </source>
</evidence>
<dbReference type="InterPro" id="IPR050237">
    <property type="entry name" value="ATP-dep_AMP-bd_enzyme"/>
</dbReference>
<evidence type="ECO:0000256" key="1">
    <source>
        <dbReference type="ARBA" id="ARBA00006432"/>
    </source>
</evidence>
<dbReference type="PROSITE" id="PS50075">
    <property type="entry name" value="CARRIER"/>
    <property type="match status" value="1"/>
</dbReference>
<dbReference type="SUPFAM" id="SSF56801">
    <property type="entry name" value="Acetyl-CoA synthetase-like"/>
    <property type="match status" value="1"/>
</dbReference>
<keyword evidence="2" id="KW-0596">Phosphopantetheine</keyword>
<dbReference type="InterPro" id="IPR020845">
    <property type="entry name" value="AMP-binding_CS"/>
</dbReference>
<dbReference type="InterPro" id="IPR042099">
    <property type="entry name" value="ANL_N_sf"/>
</dbReference>
<accession>A0A1J8QPJ2</accession>
<protein>
    <recommendedName>
        <fullName evidence="7">Carrier domain-containing protein</fullName>
    </recommendedName>
</protein>
<dbReference type="EMBL" id="LVVM01003113">
    <property type="protein sequence ID" value="OJA15441.1"/>
    <property type="molecule type" value="Genomic_DNA"/>
</dbReference>
<dbReference type="GO" id="GO:0016740">
    <property type="term" value="F:transferase activity"/>
    <property type="evidence" value="ECO:0007669"/>
    <property type="project" value="UniProtKB-KW"/>
</dbReference>
<evidence type="ECO:0000259" key="7">
    <source>
        <dbReference type="PROSITE" id="PS50075"/>
    </source>
</evidence>
<evidence type="ECO:0000256" key="6">
    <source>
        <dbReference type="SAM" id="MobiDB-lite"/>
    </source>
</evidence>
<keyword evidence="3" id="KW-0597">Phosphoprotein</keyword>
<dbReference type="Pfam" id="PF00501">
    <property type="entry name" value="AMP-binding"/>
    <property type="match status" value="1"/>
</dbReference>
<dbReference type="PANTHER" id="PTHR43767">
    <property type="entry name" value="LONG-CHAIN-FATTY-ACID--COA LIGASE"/>
    <property type="match status" value="1"/>
</dbReference>
<evidence type="ECO:0000256" key="5">
    <source>
        <dbReference type="SAM" id="Coils"/>
    </source>
</evidence>
<dbReference type="SUPFAM" id="SSF47336">
    <property type="entry name" value="ACP-like"/>
    <property type="match status" value="1"/>
</dbReference>
<evidence type="ECO:0000313" key="8">
    <source>
        <dbReference type="EMBL" id="OJA15441.1"/>
    </source>
</evidence>
<dbReference type="PROSITE" id="PS00455">
    <property type="entry name" value="AMP_BINDING"/>
    <property type="match status" value="1"/>
</dbReference>
<dbReference type="PANTHER" id="PTHR43767:SF10">
    <property type="entry name" value="SURFACTIN SYNTHASE SUBUNIT 1"/>
    <property type="match status" value="1"/>
</dbReference>
<keyword evidence="9" id="KW-1185">Reference proteome</keyword>
<evidence type="ECO:0000313" key="9">
    <source>
        <dbReference type="Proteomes" id="UP000183567"/>
    </source>
</evidence>
<sequence length="1715" mass="190754">MSPALPVTLNDILSQAAESYPSHELGFITSSAHNSSIQVKTFSSFNQYVRNLARTMLDWGKPAGSVILVYLTEHEDNMAAVWACLLAGYIPCLQPALSAQQSHKEGHVAHIQNLFSSASWLTNEVGAQQLDSISGLEIHLLSGLQASALNYHVPADWVARTIQSDDDAILFLTSGSTGFSKAVVHTHRTILAACQAKGEAYSLTPNTNVLNWVGFDHVAGSLEMHMTPLLFGASQIHVHASAILSDPLRLLRLIDEKCINIAFSPNFLLAKLIGDLDKRSDLIGAFDLSSIKRINSGGEAVISKTAQSFVAVLKKLARDPFKVSFVISPGFGMTETCAGCIYDPVDLATTEPKHEFLDLGRPIRGCQMRIVDPEDGKTVRADGESGELQVRGPMVFVRYYNNMEATSTSFVESGWYRTGDVGIIEHGAMRLSGRIKDTVIVHGVSYAILELETYLQTVEGVAHSFLAATPYRAPDQQTEGFIIFYSPTFDLGGEDASMKLFTTHRALRDISVKMITLPPQFIVPIPINQMEKTTLGKIARARLISLFKQGELAKHIARAEELLSEARGTSFITPSTEMERALAKIYAGIFNLAESDISAGDNFFELGGTSIDVIRLKHEGEIHFDLPEIPIIQILKHPVISSLANYVNSLLAKDTRIEEYDPIVPLQLTGNKTPIFFVHPGVGEVLIFVNLAKYFQNERPFYALRARGFEPDHSFFTSMDEMVSCYAAAVKRTQPTGPYAIAGYSYGGVVAFEVAKRLEAVGDEVKFVGLINISPHIADRMYKLDWTGCMLNLFLFLGLMTKQGVNNLAPALRPLSRKEQLEVVWKLSPFKRLLELQLTQEKLDHWVDVACSLAECGKDYNPSGSAAALDVFYAIPFTGSKSDWLNKQLKPWDGFSRGQATYTDVPGHHYTLMDLDYVSQFQKLFRNRLEARGIHKKRLSGATRVPMVASKTKKTSKYTYAERVLSAFSQAQKEHRRHSVHLATLRAHVRKTAKDRKDKLGPQWASWVGKAVKRFEEQGVLQPVDSSGYVGMTPEGKKVLSYARRKLLPTAAGEASHAQEDAVWKNVTEHFSPSGHKRQRARSVSRLRSAVAEEEIEEEDSASVRGSPRSKKQRRAQSPLKSPERPLSKMTKTELQTKIRELQRAKLTDQQLKADLADREGQLRKVQDELKQLKFSAQRARAVMHEEELTELDEYEFQDQMDQEFPVPEIASFDVHTPRAGTPAGQGGLPRTQSGSIIHDISMRPTPAPSSPGAEHDKGGDDVFADQQLEHPRTPESLPDRRIIETDEQQNPEIIADRATGFQTLKDLVSRVQNENENYKSRVIGLEGETQRLQIILNEFETCKQDLQQCLADRDNKIMELRSTVLENEQATVDLNETIDRKEASLSALSAEVETLLCSKNEFIARVQGMEEELVAARTENRRLTEGLASSHRAAETLQERMAELIRTTEERQGELVQALSVAQSEAGHGAVLAQELLVMNESTQELEKQLSNARNTVTVLGTELRETVERNSQLELTLDGSRKEVEELKGRITSTKQREAELTSKLLAADVTRQSLEETITTMKNESRAEQVKAQTTILGLLEKIDGLQTLRDNEAESFRGRIGALEGEIEGLRLIIQNANDAHKTALAAFNSCKEELGHAQSVLTAEQTTCNVLRVALTEAQEQVSRLMLAKAADESTIATLRAAYEKWKKMQTECLSEMESTSYLKEAKEKI</sequence>
<evidence type="ECO:0000256" key="4">
    <source>
        <dbReference type="ARBA" id="ARBA00022679"/>
    </source>
</evidence>
<dbReference type="Gene3D" id="3.40.50.12780">
    <property type="entry name" value="N-terminal domain of ligase-like"/>
    <property type="match status" value="1"/>
</dbReference>
<feature type="domain" description="Carrier" evidence="7">
    <location>
        <begin position="573"/>
        <end position="651"/>
    </location>
</feature>
<evidence type="ECO:0000256" key="2">
    <source>
        <dbReference type="ARBA" id="ARBA00022450"/>
    </source>
</evidence>
<dbReference type="Gene3D" id="3.30.300.30">
    <property type="match status" value="1"/>
</dbReference>
<dbReference type="InterPro" id="IPR029058">
    <property type="entry name" value="AB_hydrolase_fold"/>
</dbReference>
<dbReference type="Gene3D" id="1.10.1200.10">
    <property type="entry name" value="ACP-like"/>
    <property type="match status" value="1"/>
</dbReference>
<dbReference type="InterPro" id="IPR000873">
    <property type="entry name" value="AMP-dep_synth/lig_dom"/>
</dbReference>
<dbReference type="Pfam" id="PF00550">
    <property type="entry name" value="PP-binding"/>
    <property type="match status" value="1"/>
</dbReference>
<dbReference type="InterPro" id="IPR009081">
    <property type="entry name" value="PP-bd_ACP"/>
</dbReference>
<dbReference type="InterPro" id="IPR036736">
    <property type="entry name" value="ACP-like_sf"/>
</dbReference>
<feature type="coiled-coil region" evidence="5">
    <location>
        <begin position="1302"/>
        <end position="1329"/>
    </location>
</feature>
<dbReference type="SMART" id="SM00824">
    <property type="entry name" value="PKS_TE"/>
    <property type="match status" value="1"/>
</dbReference>